<dbReference type="PANTHER" id="PTHR42990:SF1">
    <property type="entry name" value="AAA+ ATPASE DOMAIN-CONTAINING PROTEIN"/>
    <property type="match status" value="1"/>
</dbReference>
<protein>
    <recommendedName>
        <fullName evidence="1">AAA+ ATPase domain-containing protein</fullName>
    </recommendedName>
</protein>
<accession>A0A0G1KLS8</accession>
<dbReference type="InterPro" id="IPR025420">
    <property type="entry name" value="DUF4143"/>
</dbReference>
<dbReference type="InterPro" id="IPR003593">
    <property type="entry name" value="AAA+_ATPase"/>
</dbReference>
<comment type="caution">
    <text evidence="2">The sequence shown here is derived from an EMBL/GenBank/DDBJ whole genome shotgun (WGS) entry which is preliminary data.</text>
</comment>
<dbReference type="Pfam" id="PF13635">
    <property type="entry name" value="DUF4143"/>
    <property type="match status" value="1"/>
</dbReference>
<reference evidence="2 3" key="1">
    <citation type="journal article" date="2015" name="Nature">
        <title>rRNA introns, odd ribosomes, and small enigmatic genomes across a large radiation of phyla.</title>
        <authorList>
            <person name="Brown C.T."/>
            <person name="Hug L.A."/>
            <person name="Thomas B.C."/>
            <person name="Sharon I."/>
            <person name="Castelle C.J."/>
            <person name="Singh A."/>
            <person name="Wilkins M.J."/>
            <person name="Williams K.H."/>
            <person name="Banfield J.F."/>
        </authorList>
    </citation>
    <scope>NUCLEOTIDE SEQUENCE [LARGE SCALE GENOMIC DNA]</scope>
</reference>
<proteinExistence type="predicted"/>
<gene>
    <name evidence="2" type="ORF">UW52_C0070G0002</name>
</gene>
<dbReference type="SUPFAM" id="SSF52540">
    <property type="entry name" value="P-loop containing nucleoside triphosphate hydrolases"/>
    <property type="match status" value="1"/>
</dbReference>
<evidence type="ECO:0000313" key="2">
    <source>
        <dbReference type="EMBL" id="KKT57242.1"/>
    </source>
</evidence>
<name>A0A0G1KLS8_9BACT</name>
<dbReference type="Gene3D" id="3.40.50.300">
    <property type="entry name" value="P-loop containing nucleotide triphosphate hydrolases"/>
    <property type="match status" value="1"/>
</dbReference>
<dbReference type="Proteomes" id="UP000034521">
    <property type="component" value="Unassembled WGS sequence"/>
</dbReference>
<organism evidence="2 3">
    <name type="scientific">Candidatus Gottesmanbacteria bacterium GW2011_GWA1_44_24b</name>
    <dbReference type="NCBI Taxonomy" id="1618437"/>
    <lineage>
        <taxon>Bacteria</taxon>
        <taxon>Candidatus Gottesmaniibacteriota</taxon>
    </lineage>
</organism>
<dbReference type="PANTHER" id="PTHR42990">
    <property type="entry name" value="ATPASE"/>
    <property type="match status" value="1"/>
</dbReference>
<evidence type="ECO:0000313" key="3">
    <source>
        <dbReference type="Proteomes" id="UP000034521"/>
    </source>
</evidence>
<feature type="domain" description="AAA+ ATPase" evidence="1">
    <location>
        <begin position="67"/>
        <end position="194"/>
    </location>
</feature>
<sequence>MLQRTSQTSQANMNNSQVNQYLQNQLNRSPSLLKTYSQDEQDNKYLTRNMFIRVEKLINDFIDGEKEVRMVSIPGLRGVGKTTLLAQLFLEFFPRYSKDMLYISVDQVVNELGADLYSVFEEYQKILGTAFERLDRNLFIFIDEIHFDKKWTAVLKSIYDRSKRVFVVCTGSSALSLQSTTDLARRVVFEKLYPMNFTEYMLLKTKYESIKDETIMIKFPVKGLKETIKNALFYSRDADECFSRLAGLKAQVNKYWFGIDSLEIDKYLRFGTMPYALTIKDEQRIHTLTNQQIDRVVERDLPELGKFDTATLAAIKNILLLVAGSSEVSVTNLSNTLRGISLVTLINVLETLEKAEMLIRVYPYGSTYKKVRKPSKYHFMTPAVRHTLLTVVEGESAFTNHKGWYLEDIIALSLYREFSQKLASPTFYDSAKGGADFVLSMPSKKIAIEVGYGNKGVEQAQATLEKINGKYGLVVCSADLVMDENVVRVPLQYFLLI</sequence>
<dbReference type="InterPro" id="IPR041682">
    <property type="entry name" value="AAA_14"/>
</dbReference>
<dbReference type="EMBL" id="LCIQ01000070">
    <property type="protein sequence ID" value="KKT57242.1"/>
    <property type="molecule type" value="Genomic_DNA"/>
</dbReference>
<dbReference type="SMART" id="SM00382">
    <property type="entry name" value="AAA"/>
    <property type="match status" value="1"/>
</dbReference>
<evidence type="ECO:0000259" key="1">
    <source>
        <dbReference type="SMART" id="SM00382"/>
    </source>
</evidence>
<dbReference type="Pfam" id="PF13173">
    <property type="entry name" value="AAA_14"/>
    <property type="match status" value="1"/>
</dbReference>
<dbReference type="AlphaFoldDB" id="A0A0G1KLS8"/>
<dbReference type="InterPro" id="IPR027417">
    <property type="entry name" value="P-loop_NTPase"/>
</dbReference>